<evidence type="ECO:0000313" key="1">
    <source>
        <dbReference type="EMBL" id="NWH05647.1"/>
    </source>
</evidence>
<dbReference type="Proteomes" id="UP000553343">
    <property type="component" value="Unassembled WGS sequence"/>
</dbReference>
<keyword evidence="2" id="KW-1185">Reference proteome</keyword>
<dbReference type="AlphaFoldDB" id="A0A850TBN3"/>
<protein>
    <recommendedName>
        <fullName evidence="3">Dockerin domain-containing protein</fullName>
    </recommendedName>
</protein>
<sequence>MNKQIPILLLGLLFACFSLPGVLYAKFEPSAITIDGVQTDAVQAVPEGNLDAVVEATTEDTTGYTINKYVYVWNNSITPLNNTQLGVESSSVNYIEGNDTIISVDAETTFASSNGLAWYLHVKTVYFSPDEGGMALSDDTVTPAYTFDNVAPTATIALDTDASGQTESTSASNSLIIEVSGETAEIFKVYVHTSDQFTATSKKAYDFSDPAQTTLEYTVDGPGTYTLYAWFEDEVGNVSQDPATLPDVKVLAGKSIDPAGDMNLEVGGTITFEVSGADEDETFNWEIVDANTGAASEAADFDGANSDVATVTVKGTEGGTVKVKATPTGGGDAYESGIITIIKKSQAFCLDIDGDGQIYPNTDGFLVVRYLLGTFPGDYLTNGAIGPDATRETADEITEYLDSVVADLSIDIDGDGQIYPNTDGFLVVRYLLGTFPGDYLINGVIGPEATRSTASEISAYLDAAKCGL</sequence>
<comment type="caution">
    <text evidence="1">The sequence shown here is derived from an EMBL/GenBank/DDBJ whole genome shotgun (WGS) entry which is preliminary data.</text>
</comment>
<reference evidence="1 2" key="1">
    <citation type="submission" date="2020-06" db="EMBL/GenBank/DDBJ databases">
        <title>High-quality draft genome of sulfate reducer Desulfobacter latus type strain AcrS2 isolated from marine sediment.</title>
        <authorList>
            <person name="Hoppe M."/>
            <person name="Larsen C.K."/>
            <person name="Marshall I.P.G."/>
            <person name="Schramm A."/>
            <person name="Marietou A.G."/>
        </authorList>
    </citation>
    <scope>NUCLEOTIDE SEQUENCE [LARGE SCALE GENOMIC DNA]</scope>
    <source>
        <strain evidence="1 2">AcRS2</strain>
    </source>
</reference>
<evidence type="ECO:0008006" key="3">
    <source>
        <dbReference type="Google" id="ProtNLM"/>
    </source>
</evidence>
<organism evidence="1 2">
    <name type="scientific">Desulfobacter latus</name>
    <dbReference type="NCBI Taxonomy" id="2292"/>
    <lineage>
        <taxon>Bacteria</taxon>
        <taxon>Pseudomonadati</taxon>
        <taxon>Thermodesulfobacteriota</taxon>
        <taxon>Desulfobacteria</taxon>
        <taxon>Desulfobacterales</taxon>
        <taxon>Desulfobacteraceae</taxon>
        <taxon>Desulfobacter</taxon>
    </lineage>
</organism>
<evidence type="ECO:0000313" key="2">
    <source>
        <dbReference type="Proteomes" id="UP000553343"/>
    </source>
</evidence>
<accession>A0A850TBN3</accession>
<dbReference type="RefSeq" id="WP_178367105.1">
    <property type="nucleotide sequence ID" value="NZ_JACADJ010000041.1"/>
</dbReference>
<gene>
    <name evidence="1" type="ORF">HXW94_11730</name>
</gene>
<name>A0A850TBN3_9BACT</name>
<dbReference type="EMBL" id="JACADJ010000041">
    <property type="protein sequence ID" value="NWH05647.1"/>
    <property type="molecule type" value="Genomic_DNA"/>
</dbReference>
<proteinExistence type="predicted"/>
<dbReference type="PROSITE" id="PS51257">
    <property type="entry name" value="PROKAR_LIPOPROTEIN"/>
    <property type="match status" value="1"/>
</dbReference>